<dbReference type="Pfam" id="PF01095">
    <property type="entry name" value="Pectinesterase"/>
    <property type="match status" value="1"/>
</dbReference>
<dbReference type="Gene3D" id="2.160.20.10">
    <property type="entry name" value="Single-stranded right-handed beta-helix, Pectin lyase-like"/>
    <property type="match status" value="1"/>
</dbReference>
<dbReference type="InterPro" id="IPR011050">
    <property type="entry name" value="Pectin_lyase_fold/virulence"/>
</dbReference>
<dbReference type="EMBL" id="JBHTKA010000016">
    <property type="protein sequence ID" value="MFD1003651.1"/>
    <property type="molecule type" value="Genomic_DNA"/>
</dbReference>
<evidence type="ECO:0000256" key="4">
    <source>
        <dbReference type="PROSITE-ProRule" id="PRU10040"/>
    </source>
</evidence>
<proteinExistence type="inferred from homology"/>
<feature type="domain" description="Pectinesterase catalytic" evidence="6">
    <location>
        <begin position="32"/>
        <end position="313"/>
    </location>
</feature>
<dbReference type="Proteomes" id="UP001597112">
    <property type="component" value="Unassembled WGS sequence"/>
</dbReference>
<dbReference type="InterPro" id="IPR012334">
    <property type="entry name" value="Pectin_lyas_fold"/>
</dbReference>
<name>A0ABW3KEP8_9BACT</name>
<dbReference type="RefSeq" id="WP_377586568.1">
    <property type="nucleotide sequence ID" value="NZ_JBHTKA010000016.1"/>
</dbReference>
<comment type="caution">
    <text evidence="7">The sequence shown here is derived from an EMBL/GenBank/DDBJ whole genome shotgun (WGS) entry which is preliminary data.</text>
</comment>
<gene>
    <name evidence="7" type="ORF">ACFQ21_30275</name>
</gene>
<comment type="pathway">
    <text evidence="5">Glycan metabolism; pectin degradation; 2-dehydro-3-deoxy-D-gluconate from pectin: step 1/5.</text>
</comment>
<sequence length="324" mass="35860">MKYLIAFSVVVTLLLANTRIASGQTVYKDKYTVAQDGSGDYKTLQEAINACKVFPDGRITIYLKPGIYREKVEVYSWTNKISLLGEDAATTIISFDDYSGKGSHNTFTSYTVKVIGDDFYAENITFENAAGPVGQAVALHVEGDRCVFKNCRFLGNQDTIYTGGDSSRQYFSHCYIEGTTDFIFGAATAVFEDCTIHSKKNSYVTAASTPEGKLYGYVFLNCKLTAAPEATKVYLGRPWRNYAKTVFVNCELGEHILPEGWHNWSKPDAEKTTLYAEYNSSGKGANAAARVPWSHQLNKKEAQLYTVNKILAGTDGWNGAIKSR</sequence>
<comment type="similarity">
    <text evidence="1">Belongs to the pectinesterase family.</text>
</comment>
<evidence type="ECO:0000256" key="2">
    <source>
        <dbReference type="ARBA" id="ARBA00022801"/>
    </source>
</evidence>
<accession>A0ABW3KEP8</accession>
<dbReference type="SUPFAM" id="SSF51126">
    <property type="entry name" value="Pectin lyase-like"/>
    <property type="match status" value="1"/>
</dbReference>
<feature type="chain" id="PRO_5044965289" description="Pectinesterase" evidence="5">
    <location>
        <begin position="24"/>
        <end position="324"/>
    </location>
</feature>
<comment type="catalytic activity">
    <reaction evidence="5">
        <text>[(1-&gt;4)-alpha-D-galacturonosyl methyl ester](n) + n H2O = [(1-&gt;4)-alpha-D-galacturonosyl](n) + n methanol + n H(+)</text>
        <dbReference type="Rhea" id="RHEA:22380"/>
        <dbReference type="Rhea" id="RHEA-COMP:14570"/>
        <dbReference type="Rhea" id="RHEA-COMP:14573"/>
        <dbReference type="ChEBI" id="CHEBI:15377"/>
        <dbReference type="ChEBI" id="CHEBI:15378"/>
        <dbReference type="ChEBI" id="CHEBI:17790"/>
        <dbReference type="ChEBI" id="CHEBI:140522"/>
        <dbReference type="ChEBI" id="CHEBI:140523"/>
        <dbReference type="EC" id="3.1.1.11"/>
    </reaction>
</comment>
<keyword evidence="8" id="KW-1185">Reference proteome</keyword>
<dbReference type="InterPro" id="IPR000070">
    <property type="entry name" value="Pectinesterase_cat"/>
</dbReference>
<evidence type="ECO:0000256" key="3">
    <source>
        <dbReference type="ARBA" id="ARBA00023085"/>
    </source>
</evidence>
<reference evidence="8" key="1">
    <citation type="journal article" date="2019" name="Int. J. Syst. Evol. Microbiol.">
        <title>The Global Catalogue of Microorganisms (GCM) 10K type strain sequencing project: providing services to taxonomists for standard genome sequencing and annotation.</title>
        <authorList>
            <consortium name="The Broad Institute Genomics Platform"/>
            <consortium name="The Broad Institute Genome Sequencing Center for Infectious Disease"/>
            <person name="Wu L."/>
            <person name="Ma J."/>
        </authorList>
    </citation>
    <scope>NUCLEOTIDE SEQUENCE [LARGE SCALE GENOMIC DNA]</scope>
    <source>
        <strain evidence="8">CCUG 58938</strain>
    </source>
</reference>
<keyword evidence="5" id="KW-0732">Signal</keyword>
<protein>
    <recommendedName>
        <fullName evidence="5">Pectinesterase</fullName>
        <ecNumber evidence="5">3.1.1.11</ecNumber>
    </recommendedName>
</protein>
<feature type="active site" evidence="4">
    <location>
        <position position="181"/>
    </location>
</feature>
<evidence type="ECO:0000256" key="1">
    <source>
        <dbReference type="ARBA" id="ARBA00008891"/>
    </source>
</evidence>
<dbReference type="PROSITE" id="PS00503">
    <property type="entry name" value="PECTINESTERASE_2"/>
    <property type="match status" value="1"/>
</dbReference>
<dbReference type="PANTHER" id="PTHR31321:SF57">
    <property type="entry name" value="PECTINESTERASE 53-RELATED"/>
    <property type="match status" value="1"/>
</dbReference>
<keyword evidence="3 5" id="KW-0063">Aspartyl esterase</keyword>
<feature type="signal peptide" evidence="5">
    <location>
        <begin position="1"/>
        <end position="23"/>
    </location>
</feature>
<dbReference type="InterPro" id="IPR033131">
    <property type="entry name" value="Pectinesterase_Asp_AS"/>
</dbReference>
<keyword evidence="2 5" id="KW-0378">Hydrolase</keyword>
<dbReference type="EC" id="3.1.1.11" evidence="5"/>
<dbReference type="PANTHER" id="PTHR31321">
    <property type="entry name" value="ACYL-COA THIOESTER HYDROLASE YBHC-RELATED"/>
    <property type="match status" value="1"/>
</dbReference>
<evidence type="ECO:0000313" key="8">
    <source>
        <dbReference type="Proteomes" id="UP001597112"/>
    </source>
</evidence>
<organism evidence="7 8">
    <name type="scientific">Ohtaekwangia kribbensis</name>
    <dbReference type="NCBI Taxonomy" id="688913"/>
    <lineage>
        <taxon>Bacteria</taxon>
        <taxon>Pseudomonadati</taxon>
        <taxon>Bacteroidota</taxon>
        <taxon>Cytophagia</taxon>
        <taxon>Cytophagales</taxon>
        <taxon>Fulvivirgaceae</taxon>
        <taxon>Ohtaekwangia</taxon>
    </lineage>
</organism>
<evidence type="ECO:0000259" key="6">
    <source>
        <dbReference type="Pfam" id="PF01095"/>
    </source>
</evidence>
<evidence type="ECO:0000256" key="5">
    <source>
        <dbReference type="RuleBase" id="RU000589"/>
    </source>
</evidence>
<evidence type="ECO:0000313" key="7">
    <source>
        <dbReference type="EMBL" id="MFD1003651.1"/>
    </source>
</evidence>